<accession>A0AAV0AVM7</accession>
<comment type="caution">
    <text evidence="2">The sequence shown here is derived from an EMBL/GenBank/DDBJ whole genome shotgun (WGS) entry which is preliminary data.</text>
</comment>
<sequence length="83" mass="9214">MVLGDSTTPTSYIPPLMTLELSRTGQMPSGPTQSSFSNPTHTHPESPGGHDHQLYQEMDLLIERSEFILNIQTALDQAWSKCN</sequence>
<name>A0AAV0AVM7_PHAPC</name>
<evidence type="ECO:0000313" key="2">
    <source>
        <dbReference type="EMBL" id="CAH7673075.1"/>
    </source>
</evidence>
<keyword evidence="3" id="KW-1185">Reference proteome</keyword>
<dbReference type="EMBL" id="CALTRL010001583">
    <property type="protein sequence ID" value="CAH7673075.1"/>
    <property type="molecule type" value="Genomic_DNA"/>
</dbReference>
<evidence type="ECO:0000313" key="3">
    <source>
        <dbReference type="Proteomes" id="UP001153365"/>
    </source>
</evidence>
<feature type="compositionally biased region" description="Basic and acidic residues" evidence="1">
    <location>
        <begin position="42"/>
        <end position="53"/>
    </location>
</feature>
<dbReference type="Proteomes" id="UP001153365">
    <property type="component" value="Unassembled WGS sequence"/>
</dbReference>
<gene>
    <name evidence="2" type="ORF">PPACK8108_LOCUS7934</name>
</gene>
<protein>
    <submittedName>
        <fullName evidence="2">Uncharacterized protein</fullName>
    </submittedName>
</protein>
<feature type="compositionally biased region" description="Polar residues" evidence="1">
    <location>
        <begin position="1"/>
        <end position="11"/>
    </location>
</feature>
<feature type="region of interest" description="Disordered" evidence="1">
    <location>
        <begin position="1"/>
        <end position="53"/>
    </location>
</feature>
<reference evidence="2" key="1">
    <citation type="submission" date="2022-06" db="EMBL/GenBank/DDBJ databases">
        <authorList>
            <consortium name="SYNGENTA / RWTH Aachen University"/>
        </authorList>
    </citation>
    <scope>NUCLEOTIDE SEQUENCE</scope>
</reference>
<proteinExistence type="predicted"/>
<organism evidence="2 3">
    <name type="scientific">Phakopsora pachyrhizi</name>
    <name type="common">Asian soybean rust disease fungus</name>
    <dbReference type="NCBI Taxonomy" id="170000"/>
    <lineage>
        <taxon>Eukaryota</taxon>
        <taxon>Fungi</taxon>
        <taxon>Dikarya</taxon>
        <taxon>Basidiomycota</taxon>
        <taxon>Pucciniomycotina</taxon>
        <taxon>Pucciniomycetes</taxon>
        <taxon>Pucciniales</taxon>
        <taxon>Phakopsoraceae</taxon>
        <taxon>Phakopsora</taxon>
    </lineage>
</organism>
<feature type="compositionally biased region" description="Polar residues" evidence="1">
    <location>
        <begin position="21"/>
        <end position="41"/>
    </location>
</feature>
<evidence type="ECO:0000256" key="1">
    <source>
        <dbReference type="SAM" id="MobiDB-lite"/>
    </source>
</evidence>
<dbReference type="AlphaFoldDB" id="A0AAV0AVM7"/>